<feature type="domain" description="Cadherin" evidence="9">
    <location>
        <begin position="507"/>
        <end position="611"/>
    </location>
</feature>
<comment type="caution">
    <text evidence="10">The sequence shown here is derived from an EMBL/GenBank/DDBJ whole genome shotgun (WGS) entry which is preliminary data.</text>
</comment>
<dbReference type="CDD" id="cd11304">
    <property type="entry name" value="Cadherin_repeat"/>
    <property type="match status" value="13"/>
</dbReference>
<dbReference type="EMBL" id="JARBDR010000918">
    <property type="protein sequence ID" value="KAJ8302066.1"/>
    <property type="molecule type" value="Genomic_DNA"/>
</dbReference>
<keyword evidence="2" id="KW-0812">Transmembrane</keyword>
<evidence type="ECO:0000313" key="11">
    <source>
        <dbReference type="Proteomes" id="UP001217089"/>
    </source>
</evidence>
<feature type="domain" description="Cadherin" evidence="9">
    <location>
        <begin position="325"/>
        <end position="406"/>
    </location>
</feature>
<evidence type="ECO:0000256" key="2">
    <source>
        <dbReference type="ARBA" id="ARBA00022692"/>
    </source>
</evidence>
<dbReference type="Gene3D" id="2.60.40.60">
    <property type="entry name" value="Cadherins"/>
    <property type="match status" value="14"/>
</dbReference>
<evidence type="ECO:0000256" key="3">
    <source>
        <dbReference type="ARBA" id="ARBA00022737"/>
    </source>
</evidence>
<sequence length="1565" mass="164698">MAQTLDENSPVGTLVATISATDADLINAIDSQITYGIDTVTSVFGIDASTGKVYVASDSLDRETTASYTLTISAYSSNQTANKITGTMTITLNDLNDVTPTFSQDVYNVTLAEDSALSVAIATSATDTDLGTNGQISYSIISGNTAPGCGHTIDAAGDISLGENLDYENSTICTLIIAATDNGAPALSSTATAYIIVTPVNEYTPVFGGPYNFNVPEDATAGTTIGAVAATDFDTGKDGVIVYSLNTHADTFFVNSATGVISVLAGLDRETLASYNVEVYAIDQSTITQKTGSVTAVISVTDINDNGPLCVNVEHITLISSVSVGDTVYTANCSDPDSGINGMLTYSIVSGNINSDFSLSGTGVLTVQNPPSQVNYNIKILVSDQGTVSNTAYVYAVITVTANPVFTSFPSTLSVNETEPLGTVITTISATASSGLLTYQIVSGNSENKFEINKYIGALYLINPLDRETTASYSLVLRVTDSVSSLTQDNTTTVTVDDMNDNTPTFASSFYECSVVESVTPTVVIVNLPVTDADINQNAAITYNIESGNTAGKFAISASGDLSLIATVDTETTPMYTLIITATDNGSPTQLTGSTIVLVKVTNVNEYTPQFLPASGTYSHSLAENTSIGANIFNISAQDLDVGTQISYALTAGNTGNAFTIDSQTGSIYLIQYLDRETLDTYTLSIEADNGEGQTASGTLMITVDDINDNDPIFSPTTYTGSIIETSSVGVSVVTVTCSDVDLGVNAVFAMSITGGNTDGAFRLFGSRVEVNSTLNYDILNKYVLLVEAVDTGMPPRSSTATVIIDIMPFYAQPTFPALTPTQAISESTVLGTTIYDLDATLSGSIEGTSGDLSYTLQSGDPTGKFSVNTYTGEVTVIGSLDRETTASYSLYFVAENKNDATKRDSITLTVTLNDVNDNYPAFTSSSYIFVIDEGVALGTSVGTVSAVDPDDGGNAAVTYAIVAGESYTDFSINPTSGQITVNAALSATVRDSYVISVQASDGGVPSKTVTVDVIITVNDINDNTPTFGQTLFNLQVTESAPVGQVLYQFTANDADKGSNALITYTITGGNFGSKFTFEALTGELKLNNALDRETLTSYSLTIEARDAGIPSLVGTATVSVTVQDVNDNTPQFLNSIYPVTVPRLSATGTYLTQVFATDIDAGTNADVRYYIASGNADNLFFVNDTSGIVTTVAELTSASDTYNIICQAVDNGYPRLTSTTTVAVTVDPMFGSVTASYSFTVSETIPVNTFIGTIFQDPVHPAGATVHYTIIGGNFNNNIQISLIGGSISNANTLDRETHSDYYLTIKLQDINFSITYNKFVHIAVTDVNDVTPDFALGSGVGPYTLHVVENLPVGYSIYTVSAVDTDEGTNGQITYEIPTSNAIATSMFNINSAGVITLKTSPDYELVTRVVFEVLAKDGGSPSYTGTVTITASIVDVTDTQIPGTSAFFSFECSSDAVNDDVIATLTPSGFGLTTAATDSIQFITMNSVGVFNVKSSGDFYLQKAESVYPETRYYMWVVIRVTDSFNNVTATSGMVRVDTFIPSTHMVVLGHNVSATSIENQK</sequence>
<evidence type="ECO:0000256" key="4">
    <source>
        <dbReference type="ARBA" id="ARBA00022837"/>
    </source>
</evidence>
<feature type="domain" description="Cadherin" evidence="9">
    <location>
        <begin position="614"/>
        <end position="714"/>
    </location>
</feature>
<evidence type="ECO:0000259" key="9">
    <source>
        <dbReference type="PROSITE" id="PS50268"/>
    </source>
</evidence>
<dbReference type="PANTHER" id="PTHR24025">
    <property type="entry name" value="DESMOGLEIN FAMILY MEMBER"/>
    <property type="match status" value="1"/>
</dbReference>
<gene>
    <name evidence="10" type="ORF">KUTeg_021053</name>
</gene>
<evidence type="ECO:0000256" key="8">
    <source>
        <dbReference type="PROSITE-ProRule" id="PRU00043"/>
    </source>
</evidence>
<feature type="domain" description="Cadherin" evidence="9">
    <location>
        <begin position="4"/>
        <end position="102"/>
    </location>
</feature>
<proteinExistence type="predicted"/>
<feature type="domain" description="Cadherin" evidence="9">
    <location>
        <begin position="407"/>
        <end position="506"/>
    </location>
</feature>
<feature type="domain" description="Cadherin" evidence="9">
    <location>
        <begin position="825"/>
        <end position="923"/>
    </location>
</feature>
<dbReference type="InterPro" id="IPR015919">
    <property type="entry name" value="Cadherin-like_sf"/>
</dbReference>
<evidence type="ECO:0000313" key="10">
    <source>
        <dbReference type="EMBL" id="KAJ8302066.1"/>
    </source>
</evidence>
<evidence type="ECO:0000256" key="5">
    <source>
        <dbReference type="ARBA" id="ARBA00022889"/>
    </source>
</evidence>
<dbReference type="SMART" id="SM00112">
    <property type="entry name" value="CA"/>
    <property type="match status" value="14"/>
</dbReference>
<feature type="domain" description="Cadherin" evidence="9">
    <location>
        <begin position="924"/>
        <end position="1028"/>
    </location>
</feature>
<dbReference type="PROSITE" id="PS00232">
    <property type="entry name" value="CADHERIN_1"/>
    <property type="match status" value="5"/>
</dbReference>
<name>A0ABQ9EDZ1_TEGGR</name>
<keyword evidence="11" id="KW-1185">Reference proteome</keyword>
<keyword evidence="6" id="KW-1133">Transmembrane helix</keyword>
<feature type="domain" description="Cadherin" evidence="9">
    <location>
        <begin position="207"/>
        <end position="310"/>
    </location>
</feature>
<dbReference type="PANTHER" id="PTHR24025:SF23">
    <property type="entry name" value="NEURAL-CADHERIN"/>
    <property type="match status" value="1"/>
</dbReference>
<organism evidence="10 11">
    <name type="scientific">Tegillarca granosa</name>
    <name type="common">Malaysian cockle</name>
    <name type="synonym">Anadara granosa</name>
    <dbReference type="NCBI Taxonomy" id="220873"/>
    <lineage>
        <taxon>Eukaryota</taxon>
        <taxon>Metazoa</taxon>
        <taxon>Spiralia</taxon>
        <taxon>Lophotrochozoa</taxon>
        <taxon>Mollusca</taxon>
        <taxon>Bivalvia</taxon>
        <taxon>Autobranchia</taxon>
        <taxon>Pteriomorphia</taxon>
        <taxon>Arcoida</taxon>
        <taxon>Arcoidea</taxon>
        <taxon>Arcidae</taxon>
        <taxon>Tegillarca</taxon>
    </lineage>
</organism>
<keyword evidence="4 8" id="KW-0106">Calcium</keyword>
<comment type="subcellular location">
    <subcellularLocation>
        <location evidence="1">Membrane</location>
    </subcellularLocation>
</comment>
<dbReference type="InterPro" id="IPR050971">
    <property type="entry name" value="Cadherin-domain_protein"/>
</dbReference>
<dbReference type="Pfam" id="PF00028">
    <property type="entry name" value="Cadherin"/>
    <property type="match status" value="14"/>
</dbReference>
<reference evidence="10 11" key="1">
    <citation type="submission" date="2022-12" db="EMBL/GenBank/DDBJ databases">
        <title>Chromosome-level genome of Tegillarca granosa.</title>
        <authorList>
            <person name="Kim J."/>
        </authorList>
    </citation>
    <scope>NUCLEOTIDE SEQUENCE [LARGE SCALE GENOMIC DNA]</scope>
    <source>
        <strain evidence="10">Teg-2019</strain>
        <tissue evidence="10">Adductor muscle</tissue>
    </source>
</reference>
<evidence type="ECO:0000256" key="7">
    <source>
        <dbReference type="ARBA" id="ARBA00023136"/>
    </source>
</evidence>
<dbReference type="InterPro" id="IPR020894">
    <property type="entry name" value="Cadherin_CS"/>
</dbReference>
<keyword evidence="7" id="KW-0472">Membrane</keyword>
<dbReference type="Proteomes" id="UP001217089">
    <property type="component" value="Unassembled WGS sequence"/>
</dbReference>
<feature type="domain" description="Cadherin" evidence="9">
    <location>
        <begin position="1134"/>
        <end position="1240"/>
    </location>
</feature>
<feature type="domain" description="Cadherin" evidence="9">
    <location>
        <begin position="1341"/>
        <end position="1447"/>
    </location>
</feature>
<dbReference type="InterPro" id="IPR002126">
    <property type="entry name" value="Cadherin-like_dom"/>
</dbReference>
<feature type="domain" description="Cadherin" evidence="9">
    <location>
        <begin position="1234"/>
        <end position="1336"/>
    </location>
</feature>
<dbReference type="PRINTS" id="PR00205">
    <property type="entry name" value="CADHERIN"/>
</dbReference>
<keyword evidence="3" id="KW-0677">Repeat</keyword>
<accession>A0ABQ9EDZ1</accession>
<protein>
    <recommendedName>
        <fullName evidence="9">Cadherin domain-containing protein</fullName>
    </recommendedName>
</protein>
<feature type="domain" description="Cadherin" evidence="9">
    <location>
        <begin position="1029"/>
        <end position="1133"/>
    </location>
</feature>
<feature type="domain" description="Cadherin" evidence="9">
    <location>
        <begin position="103"/>
        <end position="207"/>
    </location>
</feature>
<keyword evidence="5" id="KW-0130">Cell adhesion</keyword>
<dbReference type="SUPFAM" id="SSF49313">
    <property type="entry name" value="Cadherin-like"/>
    <property type="match status" value="14"/>
</dbReference>
<evidence type="ECO:0000256" key="6">
    <source>
        <dbReference type="ARBA" id="ARBA00022989"/>
    </source>
</evidence>
<feature type="domain" description="Cadherin" evidence="9">
    <location>
        <begin position="715"/>
        <end position="816"/>
    </location>
</feature>
<dbReference type="PROSITE" id="PS50268">
    <property type="entry name" value="CADHERIN_2"/>
    <property type="match status" value="14"/>
</dbReference>
<evidence type="ECO:0000256" key="1">
    <source>
        <dbReference type="ARBA" id="ARBA00004370"/>
    </source>
</evidence>